<dbReference type="Proteomes" id="UP000437017">
    <property type="component" value="Unassembled WGS sequence"/>
</dbReference>
<gene>
    <name evidence="1" type="ORF">E2I00_005899</name>
</gene>
<keyword evidence="2" id="KW-1185">Reference proteome</keyword>
<sequence length="174" mass="19135">RQNLFDKSSIDRCFGAEVLKCDKGHCAFQIWKPLGQVITETAKKISTPSFSSYYKGGFEQKMNRESHLQNPLSAPMRGGDFFADPPLAAAAIIHFNTKAFELMTSFTTEDFSAYVLIVHPLKIKEKTNPNLSGSGGQVDKKDCKTNPFLPADPPSIHLVISVATTDLGKTVPEN</sequence>
<evidence type="ECO:0000313" key="2">
    <source>
        <dbReference type="Proteomes" id="UP000437017"/>
    </source>
</evidence>
<evidence type="ECO:0000313" key="1">
    <source>
        <dbReference type="EMBL" id="KAB0389235.1"/>
    </source>
</evidence>
<protein>
    <submittedName>
        <fullName evidence="1">Uncharacterized protein</fullName>
    </submittedName>
</protein>
<accession>A0A643BNP6</accession>
<proteinExistence type="predicted"/>
<comment type="caution">
    <text evidence="1">The sequence shown here is derived from an EMBL/GenBank/DDBJ whole genome shotgun (WGS) entry which is preliminary data.</text>
</comment>
<dbReference type="OrthoDB" id="240298at2759"/>
<dbReference type="AlphaFoldDB" id="A0A643BNP6"/>
<reference evidence="1 2" key="1">
    <citation type="journal article" date="2019" name="PLoS ONE">
        <title>Genomic analyses reveal an absence of contemporary introgressive admixture between fin whales and blue whales, despite known hybrids.</title>
        <authorList>
            <person name="Westbury M.V."/>
            <person name="Petersen B."/>
            <person name="Lorenzen E.D."/>
        </authorList>
    </citation>
    <scope>NUCLEOTIDE SEQUENCE [LARGE SCALE GENOMIC DNA]</scope>
    <source>
        <strain evidence="1">FinWhale-01</strain>
    </source>
</reference>
<organism evidence="1 2">
    <name type="scientific">Balaenoptera physalus</name>
    <name type="common">Fin whale</name>
    <name type="synonym">Balaena physalus</name>
    <dbReference type="NCBI Taxonomy" id="9770"/>
    <lineage>
        <taxon>Eukaryota</taxon>
        <taxon>Metazoa</taxon>
        <taxon>Chordata</taxon>
        <taxon>Craniata</taxon>
        <taxon>Vertebrata</taxon>
        <taxon>Euteleostomi</taxon>
        <taxon>Mammalia</taxon>
        <taxon>Eutheria</taxon>
        <taxon>Laurasiatheria</taxon>
        <taxon>Artiodactyla</taxon>
        <taxon>Whippomorpha</taxon>
        <taxon>Cetacea</taxon>
        <taxon>Mysticeti</taxon>
        <taxon>Balaenopteridae</taxon>
        <taxon>Balaenoptera</taxon>
    </lineage>
</organism>
<dbReference type="EMBL" id="SGJD01008077">
    <property type="protein sequence ID" value="KAB0389235.1"/>
    <property type="molecule type" value="Genomic_DNA"/>
</dbReference>
<feature type="non-terminal residue" evidence="1">
    <location>
        <position position="1"/>
    </location>
</feature>
<name>A0A643BNP6_BALPH</name>